<accession>A0A2A6BGX8</accession>
<gene>
    <name evidence="1" type="primary">WBGene00284799</name>
</gene>
<keyword evidence="2" id="KW-1185">Reference proteome</keyword>
<proteinExistence type="predicted"/>
<reference evidence="2" key="1">
    <citation type="journal article" date="2008" name="Nat. Genet.">
        <title>The Pristionchus pacificus genome provides a unique perspective on nematode lifestyle and parasitism.</title>
        <authorList>
            <person name="Dieterich C."/>
            <person name="Clifton S.W."/>
            <person name="Schuster L.N."/>
            <person name="Chinwalla A."/>
            <person name="Delehaunty K."/>
            <person name="Dinkelacker I."/>
            <person name="Fulton L."/>
            <person name="Fulton R."/>
            <person name="Godfrey J."/>
            <person name="Minx P."/>
            <person name="Mitreva M."/>
            <person name="Roeseler W."/>
            <person name="Tian H."/>
            <person name="Witte H."/>
            <person name="Yang S.P."/>
            <person name="Wilson R.K."/>
            <person name="Sommer R.J."/>
        </authorList>
    </citation>
    <scope>NUCLEOTIDE SEQUENCE [LARGE SCALE GENOMIC DNA]</scope>
    <source>
        <strain evidence="2">PS312</strain>
    </source>
</reference>
<dbReference type="Proteomes" id="UP000005239">
    <property type="component" value="Unassembled WGS sequence"/>
</dbReference>
<protein>
    <submittedName>
        <fullName evidence="1">Uncharacterized protein</fullName>
    </submittedName>
</protein>
<evidence type="ECO:0000313" key="2">
    <source>
        <dbReference type="Proteomes" id="UP000005239"/>
    </source>
</evidence>
<name>A0A2A6BGX8_PRIPA</name>
<dbReference type="EnsemblMetazoa" id="PPA46430.1">
    <property type="protein sequence ID" value="PPA46430.1"/>
    <property type="gene ID" value="WBGene00284799"/>
</dbReference>
<accession>A0A8R1V1W4</accession>
<reference evidence="1" key="2">
    <citation type="submission" date="2022-06" db="UniProtKB">
        <authorList>
            <consortium name="EnsemblMetazoa"/>
        </authorList>
    </citation>
    <scope>IDENTIFICATION</scope>
    <source>
        <strain evidence="1">PS312</strain>
    </source>
</reference>
<sequence length="61" mass="7141">METVMSRWQTTIGESVLKPAMMYLSSQAFSKIRQEIRRNDSCLPLSETRAPDLQQSFVRQY</sequence>
<organism evidence="1 2">
    <name type="scientific">Pristionchus pacificus</name>
    <name type="common">Parasitic nematode worm</name>
    <dbReference type="NCBI Taxonomy" id="54126"/>
    <lineage>
        <taxon>Eukaryota</taxon>
        <taxon>Metazoa</taxon>
        <taxon>Ecdysozoa</taxon>
        <taxon>Nematoda</taxon>
        <taxon>Chromadorea</taxon>
        <taxon>Rhabditida</taxon>
        <taxon>Rhabditina</taxon>
        <taxon>Diplogasteromorpha</taxon>
        <taxon>Diplogasteroidea</taxon>
        <taxon>Neodiplogasteridae</taxon>
        <taxon>Pristionchus</taxon>
    </lineage>
</organism>
<evidence type="ECO:0000313" key="1">
    <source>
        <dbReference type="EnsemblMetazoa" id="PPA46430.1"/>
    </source>
</evidence>
<dbReference type="AlphaFoldDB" id="A0A2A6BGX8"/>